<gene>
    <name evidence="1" type="ORF">PCOR1329_LOCUS40338</name>
</gene>
<accession>A0ABN9TLU4</accession>
<reference evidence="1" key="1">
    <citation type="submission" date="2023-10" db="EMBL/GenBank/DDBJ databases">
        <authorList>
            <person name="Chen Y."/>
            <person name="Shah S."/>
            <person name="Dougan E. K."/>
            <person name="Thang M."/>
            <person name="Chan C."/>
        </authorList>
    </citation>
    <scope>NUCLEOTIDE SEQUENCE [LARGE SCALE GENOMIC DNA]</scope>
</reference>
<keyword evidence="2" id="KW-1185">Reference proteome</keyword>
<dbReference type="Proteomes" id="UP001189429">
    <property type="component" value="Unassembled WGS sequence"/>
</dbReference>
<dbReference type="EMBL" id="CAUYUJ010014861">
    <property type="protein sequence ID" value="CAK0846996.1"/>
    <property type="molecule type" value="Genomic_DNA"/>
</dbReference>
<name>A0ABN9TLU4_9DINO</name>
<protein>
    <submittedName>
        <fullName evidence="1">Uncharacterized protein</fullName>
    </submittedName>
</protein>
<comment type="caution">
    <text evidence="1">The sequence shown here is derived from an EMBL/GenBank/DDBJ whole genome shotgun (WGS) entry which is preliminary data.</text>
</comment>
<evidence type="ECO:0000313" key="2">
    <source>
        <dbReference type="Proteomes" id="UP001189429"/>
    </source>
</evidence>
<evidence type="ECO:0000313" key="1">
    <source>
        <dbReference type="EMBL" id="CAK0846996.1"/>
    </source>
</evidence>
<proteinExistence type="predicted"/>
<sequence length="203" mass="22570">MKRHSTGEMRVDLTARRLYLSSTASDVSTGIPQVSSKIIIRGDQAKIYAQTKLEYGKDEEGYDQCWMVNTTELPVPSGGKQPNPFQYSESAGECEGNCRESRVGSWLDDSKRLEFFIDDVGRLTGMVLDDTGRDVAAGITISDFSTRASGEEWFDPTAAGWKCKDLKYLPGADHIGEWDLIRAFFPLDLPLGEGEEGRRLFAV</sequence>
<organism evidence="1 2">
    <name type="scientific">Prorocentrum cordatum</name>
    <dbReference type="NCBI Taxonomy" id="2364126"/>
    <lineage>
        <taxon>Eukaryota</taxon>
        <taxon>Sar</taxon>
        <taxon>Alveolata</taxon>
        <taxon>Dinophyceae</taxon>
        <taxon>Prorocentrales</taxon>
        <taxon>Prorocentraceae</taxon>
        <taxon>Prorocentrum</taxon>
    </lineage>
</organism>